<feature type="transmembrane region" description="Helical" evidence="7">
    <location>
        <begin position="75"/>
        <end position="96"/>
    </location>
</feature>
<keyword evidence="4 7" id="KW-0812">Transmembrane</keyword>
<comment type="similarity">
    <text evidence="2">Belongs to the MscS (TC 1.A.23) family.</text>
</comment>
<dbReference type="Pfam" id="PF05552">
    <property type="entry name" value="MS_channel_1st_1"/>
    <property type="match status" value="1"/>
</dbReference>
<dbReference type="InterPro" id="IPR011014">
    <property type="entry name" value="MscS_channel_TM-2"/>
</dbReference>
<evidence type="ECO:0000259" key="9">
    <source>
        <dbReference type="Pfam" id="PF21082"/>
    </source>
</evidence>
<proteinExistence type="inferred from homology"/>
<evidence type="ECO:0000256" key="4">
    <source>
        <dbReference type="ARBA" id="ARBA00022692"/>
    </source>
</evidence>
<dbReference type="Proteomes" id="UP001211872">
    <property type="component" value="Chromosome"/>
</dbReference>
<evidence type="ECO:0000256" key="6">
    <source>
        <dbReference type="ARBA" id="ARBA00023136"/>
    </source>
</evidence>
<dbReference type="PANTHER" id="PTHR30221">
    <property type="entry name" value="SMALL-CONDUCTANCE MECHANOSENSITIVE CHANNEL"/>
    <property type="match status" value="1"/>
</dbReference>
<gene>
    <name evidence="11" type="ORF">O9Z63_16915</name>
</gene>
<keyword evidence="12" id="KW-1185">Reference proteome</keyword>
<dbReference type="PANTHER" id="PTHR30221:SF1">
    <property type="entry name" value="SMALL-CONDUCTANCE MECHANOSENSITIVE CHANNEL"/>
    <property type="match status" value="1"/>
</dbReference>
<dbReference type="Gene3D" id="3.30.70.100">
    <property type="match status" value="1"/>
</dbReference>
<dbReference type="SUPFAM" id="SSF50182">
    <property type="entry name" value="Sm-like ribonucleoproteins"/>
    <property type="match status" value="1"/>
</dbReference>
<evidence type="ECO:0000259" key="8">
    <source>
        <dbReference type="Pfam" id="PF00924"/>
    </source>
</evidence>
<evidence type="ECO:0000313" key="11">
    <source>
        <dbReference type="EMBL" id="WBO84046.1"/>
    </source>
</evidence>
<dbReference type="Pfam" id="PF00924">
    <property type="entry name" value="MS_channel_2nd"/>
    <property type="match status" value="1"/>
</dbReference>
<evidence type="ECO:0000256" key="2">
    <source>
        <dbReference type="ARBA" id="ARBA00008017"/>
    </source>
</evidence>
<dbReference type="InterPro" id="IPR006685">
    <property type="entry name" value="MscS_channel_2nd"/>
</dbReference>
<evidence type="ECO:0000256" key="3">
    <source>
        <dbReference type="ARBA" id="ARBA00022475"/>
    </source>
</evidence>
<dbReference type="InterPro" id="IPR049142">
    <property type="entry name" value="MS_channel_1st"/>
</dbReference>
<keyword evidence="3" id="KW-1003">Cell membrane</keyword>
<organism evidence="11 12">
    <name type="scientific">Hymenobacter yonginensis</name>
    <dbReference type="NCBI Taxonomy" id="748197"/>
    <lineage>
        <taxon>Bacteria</taxon>
        <taxon>Pseudomonadati</taxon>
        <taxon>Bacteroidota</taxon>
        <taxon>Cytophagia</taxon>
        <taxon>Cytophagales</taxon>
        <taxon>Hymenobacteraceae</taxon>
        <taxon>Hymenobacter</taxon>
    </lineage>
</organism>
<dbReference type="Gene3D" id="2.30.30.60">
    <property type="match status" value="1"/>
</dbReference>
<dbReference type="EMBL" id="CP115396">
    <property type="protein sequence ID" value="WBO84046.1"/>
    <property type="molecule type" value="Genomic_DNA"/>
</dbReference>
<keyword evidence="5 7" id="KW-1133">Transmembrane helix</keyword>
<feature type="domain" description="Mechanosensitive ion channel transmembrane helices 2/3" evidence="10">
    <location>
        <begin position="81"/>
        <end position="124"/>
    </location>
</feature>
<comment type="subcellular location">
    <subcellularLocation>
        <location evidence="1">Cell membrane</location>
        <topology evidence="1">Multi-pass membrane protein</topology>
    </subcellularLocation>
</comment>
<evidence type="ECO:0000256" key="1">
    <source>
        <dbReference type="ARBA" id="ARBA00004651"/>
    </source>
</evidence>
<dbReference type="InterPro" id="IPR010920">
    <property type="entry name" value="LSM_dom_sf"/>
</dbReference>
<sequence>MLLTLLPVSMFGLTQIDKAFTMLTHKLIGWGQEFIVMLPNLLIAALVLVATLYAARLSKRLITNIFPRISHSAALRDLVATLSYVLVLLIGLFFVLEVLNLQKTVTSLLAGVGIIGLALGFAFQDIAANFISGIILVLQRPFTVGDVIKTNDYTGLVERVSLRTTDLRQATGELVRVPNRKVFENALINFTINSFRRVDVDCGVTYDADLDQVRSVALAAIREVPNLAPERQPDVMFTEFGESAIAFQVRFWVPFERQLDYVSAKSEAIMRIKRAFDAAGIVIPFPIRTLDVPETVLRRLAPPPADPPATPKA</sequence>
<dbReference type="InterPro" id="IPR049278">
    <property type="entry name" value="MS_channel_C"/>
</dbReference>
<dbReference type="InterPro" id="IPR011066">
    <property type="entry name" value="MscS_channel_C_sf"/>
</dbReference>
<dbReference type="RefSeq" id="WP_270126535.1">
    <property type="nucleotide sequence ID" value="NZ_CP115396.1"/>
</dbReference>
<dbReference type="Gene3D" id="1.10.287.1260">
    <property type="match status" value="1"/>
</dbReference>
<dbReference type="Pfam" id="PF21082">
    <property type="entry name" value="MS_channel_3rd"/>
    <property type="match status" value="1"/>
</dbReference>
<dbReference type="InterPro" id="IPR008910">
    <property type="entry name" value="MSC_TM_helix"/>
</dbReference>
<accession>A0ABY7PMU2</accession>
<dbReference type="SUPFAM" id="SSF82861">
    <property type="entry name" value="Mechanosensitive channel protein MscS (YggB), transmembrane region"/>
    <property type="match status" value="1"/>
</dbReference>
<evidence type="ECO:0000259" key="10">
    <source>
        <dbReference type="Pfam" id="PF21088"/>
    </source>
</evidence>
<feature type="transmembrane region" description="Helical" evidence="7">
    <location>
        <begin position="34"/>
        <end position="55"/>
    </location>
</feature>
<feature type="transmembrane region" description="Helical" evidence="7">
    <location>
        <begin position="108"/>
        <end position="138"/>
    </location>
</feature>
<evidence type="ECO:0000313" key="12">
    <source>
        <dbReference type="Proteomes" id="UP001211872"/>
    </source>
</evidence>
<keyword evidence="6 7" id="KW-0472">Membrane</keyword>
<feature type="domain" description="Mechanosensitive ion channel MscS C-terminal" evidence="9">
    <location>
        <begin position="198"/>
        <end position="283"/>
    </location>
</feature>
<dbReference type="SUPFAM" id="SSF82689">
    <property type="entry name" value="Mechanosensitive channel protein MscS (YggB), C-terminal domain"/>
    <property type="match status" value="1"/>
</dbReference>
<dbReference type="Pfam" id="PF21088">
    <property type="entry name" value="MS_channel_1st"/>
    <property type="match status" value="1"/>
</dbReference>
<protein>
    <submittedName>
        <fullName evidence="11">Mechanosensitive ion channel</fullName>
    </submittedName>
</protein>
<evidence type="ECO:0000256" key="5">
    <source>
        <dbReference type="ARBA" id="ARBA00022989"/>
    </source>
</evidence>
<name>A0ABY7PMU2_9BACT</name>
<evidence type="ECO:0000256" key="7">
    <source>
        <dbReference type="SAM" id="Phobius"/>
    </source>
</evidence>
<feature type="domain" description="Mechanosensitive ion channel MscS" evidence="8">
    <location>
        <begin position="125"/>
        <end position="191"/>
    </location>
</feature>
<reference evidence="11 12" key="1">
    <citation type="journal article" date="2011" name="Int. J. Syst. Evol. Microbiol.">
        <title>Hymenobacter yonginensis sp. nov., isolated from a mesotrophic artificial lake.</title>
        <authorList>
            <person name="Joung Y."/>
            <person name="Cho S.H."/>
            <person name="Kim H."/>
            <person name="Kim S.B."/>
            <person name="Joh K."/>
        </authorList>
    </citation>
    <scope>NUCLEOTIDE SEQUENCE [LARGE SCALE GENOMIC DNA]</scope>
    <source>
        <strain evidence="11 12">KCTC 22745</strain>
    </source>
</reference>
<dbReference type="InterPro" id="IPR023408">
    <property type="entry name" value="MscS_beta-dom_sf"/>
</dbReference>
<dbReference type="InterPro" id="IPR045275">
    <property type="entry name" value="MscS_archaea/bacteria_type"/>
</dbReference>